<dbReference type="Proteomes" id="UP000553766">
    <property type="component" value="Unassembled WGS sequence"/>
</dbReference>
<dbReference type="SUPFAM" id="SSF52833">
    <property type="entry name" value="Thioredoxin-like"/>
    <property type="match status" value="1"/>
</dbReference>
<dbReference type="RefSeq" id="WP_184010594.1">
    <property type="nucleotide sequence ID" value="NZ_JACIJS010000004.1"/>
</dbReference>
<dbReference type="InterPro" id="IPR036249">
    <property type="entry name" value="Thioredoxin-like_sf"/>
</dbReference>
<keyword evidence="4" id="KW-1185">Reference proteome</keyword>
<dbReference type="InterPro" id="IPR006660">
    <property type="entry name" value="Arsenate_reductase-like"/>
</dbReference>
<dbReference type="AlphaFoldDB" id="A0A840WZ44"/>
<organism evidence="3 4">
    <name type="scientific">Rubricella aquisinus</name>
    <dbReference type="NCBI Taxonomy" id="2028108"/>
    <lineage>
        <taxon>Bacteria</taxon>
        <taxon>Pseudomonadati</taxon>
        <taxon>Pseudomonadota</taxon>
        <taxon>Alphaproteobacteria</taxon>
        <taxon>Rhodobacterales</taxon>
        <taxon>Paracoccaceae</taxon>
        <taxon>Rubricella</taxon>
    </lineage>
</organism>
<dbReference type="PANTHER" id="PTHR30041:SF8">
    <property type="entry name" value="PROTEIN YFFB"/>
    <property type="match status" value="1"/>
</dbReference>
<gene>
    <name evidence="3" type="ORF">FHS89_001706</name>
</gene>
<dbReference type="Gene3D" id="3.40.30.10">
    <property type="entry name" value="Glutaredoxin"/>
    <property type="match status" value="1"/>
</dbReference>
<dbReference type="GO" id="GO:0008794">
    <property type="term" value="F:arsenate reductase (glutaredoxin) activity"/>
    <property type="evidence" value="ECO:0007669"/>
    <property type="project" value="UniProtKB-EC"/>
</dbReference>
<evidence type="ECO:0000313" key="3">
    <source>
        <dbReference type="EMBL" id="MBB5515694.1"/>
    </source>
</evidence>
<protein>
    <submittedName>
        <fullName evidence="3">Arsenate reductase</fullName>
        <ecNumber evidence="3">1.20.4.1</ecNumber>
    </submittedName>
</protein>
<dbReference type="PANTHER" id="PTHR30041">
    <property type="entry name" value="ARSENATE REDUCTASE"/>
    <property type="match status" value="1"/>
</dbReference>
<evidence type="ECO:0000256" key="1">
    <source>
        <dbReference type="ARBA" id="ARBA00007198"/>
    </source>
</evidence>
<name>A0A840WZ44_9RHOB</name>
<reference evidence="3 4" key="1">
    <citation type="submission" date="2020-08" db="EMBL/GenBank/DDBJ databases">
        <title>Genomic Encyclopedia of Type Strains, Phase IV (KMG-IV): sequencing the most valuable type-strain genomes for metagenomic binning, comparative biology and taxonomic classification.</title>
        <authorList>
            <person name="Goeker M."/>
        </authorList>
    </citation>
    <scope>NUCLEOTIDE SEQUENCE [LARGE SCALE GENOMIC DNA]</scope>
    <source>
        <strain evidence="3 4">DSM 103377</strain>
    </source>
</reference>
<dbReference type="PROSITE" id="PS51353">
    <property type="entry name" value="ARSC"/>
    <property type="match status" value="1"/>
</dbReference>
<proteinExistence type="inferred from homology"/>
<evidence type="ECO:0000256" key="2">
    <source>
        <dbReference type="PROSITE-ProRule" id="PRU01282"/>
    </source>
</evidence>
<keyword evidence="3" id="KW-0560">Oxidoreductase</keyword>
<sequence>MIFIGLKTCDTCRKARKALDAAGVSYDAVDIRADGLTEAQIETIIAGAGRAAAINTRSTTWRGLTETERAQAGDDASAVRLLMAHPTLMRRPVIMAEDAIHLGWTPAVQSKLGL</sequence>
<dbReference type="Pfam" id="PF03960">
    <property type="entry name" value="ArsC"/>
    <property type="match status" value="1"/>
</dbReference>
<dbReference type="EMBL" id="JACIJS010000004">
    <property type="protein sequence ID" value="MBB5515694.1"/>
    <property type="molecule type" value="Genomic_DNA"/>
</dbReference>
<dbReference type="EC" id="1.20.4.1" evidence="3"/>
<comment type="caution">
    <text evidence="3">The sequence shown here is derived from an EMBL/GenBank/DDBJ whole genome shotgun (WGS) entry which is preliminary data.</text>
</comment>
<dbReference type="NCBIfam" id="TIGR01617">
    <property type="entry name" value="arsC_related"/>
    <property type="match status" value="1"/>
</dbReference>
<evidence type="ECO:0000313" key="4">
    <source>
        <dbReference type="Proteomes" id="UP000553766"/>
    </source>
</evidence>
<comment type="similarity">
    <text evidence="1 2">Belongs to the ArsC family.</text>
</comment>
<accession>A0A840WZ44</accession>
<dbReference type="InterPro" id="IPR006504">
    <property type="entry name" value="Tscrpt_reg_Spx/MgsR"/>
</dbReference>